<gene>
    <name evidence="2" type="ORF">PG303_10740</name>
</gene>
<evidence type="ECO:0000256" key="1">
    <source>
        <dbReference type="SAM" id="SignalP"/>
    </source>
</evidence>
<comment type="caution">
    <text evidence="2">The sequence shown here is derived from an EMBL/GenBank/DDBJ whole genome shotgun (WGS) entry which is preliminary data.</text>
</comment>
<evidence type="ECO:0000313" key="2">
    <source>
        <dbReference type="EMBL" id="MDY3513686.1"/>
    </source>
</evidence>
<reference evidence="2" key="1">
    <citation type="submission" date="2023-01" db="EMBL/GenBank/DDBJ databases">
        <title>Genome-based studies on antimicrobial resistance profiles of Riemerella anatipestifer in China, 1994 to 2021.</title>
        <authorList>
            <person name="Yang Z."/>
            <person name="Zhu D."/>
        </authorList>
    </citation>
    <scope>NUCLEOTIDE SEQUENCE</scope>
    <source>
        <strain evidence="2">RCAD1218</strain>
    </source>
</reference>
<dbReference type="EMBL" id="JAQZHK010000015">
    <property type="protein sequence ID" value="MDY3513686.1"/>
    <property type="molecule type" value="Genomic_DNA"/>
</dbReference>
<keyword evidence="1" id="KW-0732">Signal</keyword>
<name>A0AAP6HHY1_RIEAN</name>
<evidence type="ECO:0000313" key="3">
    <source>
        <dbReference type="Proteomes" id="UP001284033"/>
    </source>
</evidence>
<feature type="chain" id="PRO_5042962302" evidence="1">
    <location>
        <begin position="18"/>
        <end position="252"/>
    </location>
</feature>
<proteinExistence type="predicted"/>
<dbReference type="Proteomes" id="UP001284033">
    <property type="component" value="Unassembled WGS sequence"/>
</dbReference>
<sequence>MKKIIFVISLLPFVAKAQTGKVGINTEKPTETLQVEGTLRVTDLPANGASNAIYNGGNSKNTGFNATKTVVVDANGVLGTVDGLPEKSQSVDTNPNISTPTEKCLRGIIGERGYESAEPLTFTTSTIAGMNQAFNYTFTFKDGGSGFADLLIRQDGAGDMITLDAKNQQIGGNWNAPWVGDFQIRPNEDTRIVGLRIDNSQYTSGVIIIGAPGRAYAEGGLTFDYRVAMINKIMANGQWRKFYNFCIKMSDY</sequence>
<protein>
    <submittedName>
        <fullName evidence="2">Uncharacterized protein</fullName>
    </submittedName>
</protein>
<dbReference type="AlphaFoldDB" id="A0AAP6HHY1"/>
<accession>A0AAP6HHY1</accession>
<feature type="signal peptide" evidence="1">
    <location>
        <begin position="1"/>
        <end position="17"/>
    </location>
</feature>
<dbReference type="RefSeq" id="WP_154469510.1">
    <property type="nucleotide sequence ID" value="NZ_CP110126.1"/>
</dbReference>
<organism evidence="2 3">
    <name type="scientific">Riemerella anatipestifer</name>
    <name type="common">Moraxella anatipestifer</name>
    <dbReference type="NCBI Taxonomy" id="34085"/>
    <lineage>
        <taxon>Bacteria</taxon>
        <taxon>Pseudomonadati</taxon>
        <taxon>Bacteroidota</taxon>
        <taxon>Flavobacteriia</taxon>
        <taxon>Flavobacteriales</taxon>
        <taxon>Weeksellaceae</taxon>
        <taxon>Riemerella</taxon>
    </lineage>
</organism>